<proteinExistence type="predicted"/>
<dbReference type="Gene3D" id="3.40.50.620">
    <property type="entry name" value="HUPs"/>
    <property type="match status" value="1"/>
</dbReference>
<dbReference type="PANTHER" id="PTHR10890">
    <property type="entry name" value="CYSTEINYL-TRNA SYNTHETASE"/>
    <property type="match status" value="1"/>
</dbReference>
<dbReference type="InterPro" id="IPR032678">
    <property type="entry name" value="tRNA-synt_1_cat_dom"/>
</dbReference>
<evidence type="ECO:0000256" key="3">
    <source>
        <dbReference type="ARBA" id="ARBA00022741"/>
    </source>
</evidence>
<gene>
    <name evidence="7" type="ORF">HOP40_01085</name>
</gene>
<feature type="region of interest" description="Disordered" evidence="5">
    <location>
        <begin position="1"/>
        <end position="34"/>
    </location>
</feature>
<dbReference type="InterPro" id="IPR014729">
    <property type="entry name" value="Rossmann-like_a/b/a_fold"/>
</dbReference>
<comment type="subunit">
    <text evidence="1">Monomer.</text>
</comment>
<evidence type="ECO:0000256" key="4">
    <source>
        <dbReference type="ARBA" id="ARBA00022840"/>
    </source>
</evidence>
<keyword evidence="2 7" id="KW-0436">Ligase</keyword>
<protein>
    <submittedName>
        <fullName evidence="7">Cysteine--tRNA ligase</fullName>
    </submittedName>
</protein>
<dbReference type="Pfam" id="PF01406">
    <property type="entry name" value="tRNA-synt_1e"/>
    <property type="match status" value="1"/>
</dbReference>
<dbReference type="KEGG" id="pbro:HOP40_01085"/>
<dbReference type="PRINTS" id="PR00983">
    <property type="entry name" value="TRNASYNTHCYS"/>
</dbReference>
<evidence type="ECO:0000313" key="8">
    <source>
        <dbReference type="Proteomes" id="UP000505377"/>
    </source>
</evidence>
<dbReference type="SUPFAM" id="SSF52374">
    <property type="entry name" value="Nucleotidylyl transferase"/>
    <property type="match status" value="1"/>
</dbReference>
<sequence>MEGRYRSGDGTTTESTPTRPRASPNGTCEDGAVTAPDPTLTLAGAPVPLTVPARLYVCGITPYDVTHLGHASTFVWADTVARVVRMTGTDTVVARNVTDVDDELTRAAAARGKPYDEFGLSQEFTVEHDLAALHVRRPDHEPHARHHVRHVVALAAALLGAGAAYERGGGVWFRGAAVPTAAGLDRDTALALARANGDDPDDPRRDDPFDVPVWWPADGHGPSWPSPWGPGRPGWHATCAAMALATLGGTVDVLVGGADLAFPHHAYQVALAAAATGAAPYARRRMPVGTVHVDGAKMAKSTGNLVLVGDLVDRYPGAALRLLLLERPWAADWEYRPGDLDAAAARLDRLYRAAATGGGSDADVAAVRAALLDDLDVPAAMEVALQAGGAAARQVVRTLALQ</sequence>
<accession>A0A6M6JSR9</accession>
<keyword evidence="3" id="KW-0547">Nucleotide-binding</keyword>
<dbReference type="InterPro" id="IPR024909">
    <property type="entry name" value="Cys-tRNA/MSH_ligase"/>
</dbReference>
<dbReference type="GO" id="GO:0006423">
    <property type="term" value="P:cysteinyl-tRNA aminoacylation"/>
    <property type="evidence" value="ECO:0007669"/>
    <property type="project" value="TreeGrafter"/>
</dbReference>
<keyword evidence="8" id="KW-1185">Reference proteome</keyword>
<dbReference type="EMBL" id="CP053564">
    <property type="protein sequence ID" value="QJY50293.1"/>
    <property type="molecule type" value="Genomic_DNA"/>
</dbReference>
<dbReference type="GO" id="GO:0005524">
    <property type="term" value="F:ATP binding"/>
    <property type="evidence" value="ECO:0007669"/>
    <property type="project" value="UniProtKB-KW"/>
</dbReference>
<organism evidence="7 8">
    <name type="scientific">Pseudonocardia broussonetiae</name>
    <dbReference type="NCBI Taxonomy" id="2736640"/>
    <lineage>
        <taxon>Bacteria</taxon>
        <taxon>Bacillati</taxon>
        <taxon>Actinomycetota</taxon>
        <taxon>Actinomycetes</taxon>
        <taxon>Pseudonocardiales</taxon>
        <taxon>Pseudonocardiaceae</taxon>
        <taxon>Pseudonocardia</taxon>
    </lineage>
</organism>
<feature type="domain" description="tRNA synthetases class I catalytic" evidence="6">
    <location>
        <begin position="54"/>
        <end position="343"/>
    </location>
</feature>
<evidence type="ECO:0000256" key="2">
    <source>
        <dbReference type="ARBA" id="ARBA00022598"/>
    </source>
</evidence>
<evidence type="ECO:0000256" key="5">
    <source>
        <dbReference type="SAM" id="MobiDB-lite"/>
    </source>
</evidence>
<feature type="compositionally biased region" description="Polar residues" evidence="5">
    <location>
        <begin position="9"/>
        <end position="18"/>
    </location>
</feature>
<evidence type="ECO:0000313" key="7">
    <source>
        <dbReference type="EMBL" id="QJY50293.1"/>
    </source>
</evidence>
<feature type="region of interest" description="Disordered" evidence="5">
    <location>
        <begin position="194"/>
        <end position="213"/>
    </location>
</feature>
<dbReference type="GO" id="GO:0005829">
    <property type="term" value="C:cytosol"/>
    <property type="evidence" value="ECO:0007669"/>
    <property type="project" value="TreeGrafter"/>
</dbReference>
<name>A0A6M6JSR9_9PSEU</name>
<dbReference type="Proteomes" id="UP000505377">
    <property type="component" value="Chromosome"/>
</dbReference>
<dbReference type="GO" id="GO:0004817">
    <property type="term" value="F:cysteine-tRNA ligase activity"/>
    <property type="evidence" value="ECO:0007669"/>
    <property type="project" value="TreeGrafter"/>
</dbReference>
<dbReference type="AlphaFoldDB" id="A0A6M6JSR9"/>
<evidence type="ECO:0000256" key="1">
    <source>
        <dbReference type="ARBA" id="ARBA00011245"/>
    </source>
</evidence>
<dbReference type="PANTHER" id="PTHR10890:SF3">
    <property type="entry name" value="CYSTEINE--TRNA LIGASE, CYTOPLASMIC"/>
    <property type="match status" value="1"/>
</dbReference>
<reference evidence="7 8" key="1">
    <citation type="submission" date="2020-05" db="EMBL/GenBank/DDBJ databases">
        <authorList>
            <person name="Mo P."/>
        </authorList>
    </citation>
    <scope>NUCLEOTIDE SEQUENCE [LARGE SCALE GENOMIC DNA]</scope>
    <source>
        <strain evidence="7 8">Gen01</strain>
    </source>
</reference>
<keyword evidence="4" id="KW-0067">ATP-binding</keyword>
<evidence type="ECO:0000259" key="6">
    <source>
        <dbReference type="Pfam" id="PF01406"/>
    </source>
</evidence>